<name>A0A809RAS5_9BACT</name>
<dbReference type="InterPro" id="IPR015421">
    <property type="entry name" value="PyrdxlP-dep_Trfase_major"/>
</dbReference>
<sequence length="394" mass="42035">MERAARAHAERLTGPRVRTVLNASGVILHTGLGRARLALSVAKALAGAAEGHLALEVDLTTGSRGDRQEVMREMISKVVGGESSFVVNNCAAAVYCALSALGSGKEVLLSRGEMVEIGGSFRMPEVIEASGCRLVEVGCTNKTRLADYERAMNPETAVIVRCHRSNFKMTGFVESPSSQELAELARSRGIVFLEDVGSGCLVDTSQFGAPKWYRVQDALAAGAHIVTFSGDKLLGGPQAGLLVGDGTLIDRIARHPSARASRVDKLTVVALSETLRLYWTGRSLELPTLAYLARSLETVRGYAERIASAAGVETAIEEGITEIGGGCGEGEGVATVRVGLASRDPIALAKSLRQGEPSILTRIERDRVWIDPRTLEPEEVEAVVGVLKSKEEWE</sequence>
<dbReference type="KEGG" id="npy:NPRO_21650"/>
<comment type="pathway">
    <text evidence="8">Aminoacyl-tRNA biosynthesis; selenocysteinyl-tRNA(Sec) biosynthesis; selenocysteinyl-tRNA(Sec) from L-seryl-tRNA(Sec) (bacterial route): step 1/1.</text>
</comment>
<organism evidence="10 11">
    <name type="scientific">Candidatus Nitrosymbiomonas proteolyticus</name>
    <dbReference type="NCBI Taxonomy" id="2608984"/>
    <lineage>
        <taxon>Bacteria</taxon>
        <taxon>Bacillati</taxon>
        <taxon>Armatimonadota</taxon>
        <taxon>Armatimonadota incertae sedis</taxon>
        <taxon>Candidatus Nitrosymbiomonas</taxon>
    </lineage>
</organism>
<comment type="subcellular location">
    <subcellularLocation>
        <location evidence="8">Cytoplasm</location>
    </subcellularLocation>
</comment>
<dbReference type="AlphaFoldDB" id="A0A809RAS5"/>
<dbReference type="GO" id="GO:0004125">
    <property type="term" value="F:L-seryl-tRNA(Sec) selenium transferase activity"/>
    <property type="evidence" value="ECO:0007669"/>
    <property type="project" value="UniProtKB-UniRule"/>
</dbReference>
<dbReference type="HAMAP" id="MF_00423">
    <property type="entry name" value="SelA"/>
    <property type="match status" value="1"/>
</dbReference>
<evidence type="ECO:0000256" key="8">
    <source>
        <dbReference type="HAMAP-Rule" id="MF_00423"/>
    </source>
</evidence>
<dbReference type="EMBL" id="AP021858">
    <property type="protein sequence ID" value="BBO24570.1"/>
    <property type="molecule type" value="Genomic_DNA"/>
</dbReference>
<keyword evidence="6 8" id="KW-0711">Selenium</keyword>
<evidence type="ECO:0000256" key="4">
    <source>
        <dbReference type="ARBA" id="ARBA00022898"/>
    </source>
</evidence>
<keyword evidence="4 8" id="KW-0663">Pyridoxal phosphate</keyword>
<dbReference type="UniPathway" id="UPA00906">
    <property type="reaction ID" value="UER00896"/>
</dbReference>
<comment type="catalytic activity">
    <reaction evidence="8">
        <text>L-seryl-tRNA(Sec) + selenophosphate + H(+) = L-selenocysteinyl-tRNA(Sec) + phosphate</text>
        <dbReference type="Rhea" id="RHEA:22728"/>
        <dbReference type="Rhea" id="RHEA-COMP:9742"/>
        <dbReference type="Rhea" id="RHEA-COMP:9743"/>
        <dbReference type="ChEBI" id="CHEBI:15378"/>
        <dbReference type="ChEBI" id="CHEBI:16144"/>
        <dbReference type="ChEBI" id="CHEBI:43474"/>
        <dbReference type="ChEBI" id="CHEBI:78533"/>
        <dbReference type="ChEBI" id="CHEBI:78573"/>
        <dbReference type="EC" id="2.9.1.1"/>
    </reaction>
</comment>
<dbReference type="Pfam" id="PF03841">
    <property type="entry name" value="SelA"/>
    <property type="match status" value="1"/>
</dbReference>
<evidence type="ECO:0000256" key="6">
    <source>
        <dbReference type="ARBA" id="ARBA00023266"/>
    </source>
</evidence>
<evidence type="ECO:0000256" key="9">
    <source>
        <dbReference type="PIRSR" id="PIRSR618319-50"/>
    </source>
</evidence>
<evidence type="ECO:0000256" key="1">
    <source>
        <dbReference type="ARBA" id="ARBA00001933"/>
    </source>
</evidence>
<dbReference type="SUPFAM" id="SSF53383">
    <property type="entry name" value="PLP-dependent transferases"/>
    <property type="match status" value="1"/>
</dbReference>
<dbReference type="Gene3D" id="3.40.640.10">
    <property type="entry name" value="Type I PLP-dependent aspartate aminotransferase-like (Major domain)"/>
    <property type="match status" value="1"/>
</dbReference>
<feature type="modified residue" description="N6-(pyridoxal phosphate)lysine" evidence="8 9">
    <location>
        <position position="232"/>
    </location>
</feature>
<reference evidence="10" key="1">
    <citation type="journal article" name="DNA Res.">
        <title>The physiological potential of anammox bacteria as revealed by their core genome structure.</title>
        <authorList>
            <person name="Okubo T."/>
            <person name="Toyoda A."/>
            <person name="Fukuhara K."/>
            <person name="Uchiyama I."/>
            <person name="Harigaya Y."/>
            <person name="Kuroiwa M."/>
            <person name="Suzuki T."/>
            <person name="Murakami Y."/>
            <person name="Suwa Y."/>
            <person name="Takami H."/>
        </authorList>
    </citation>
    <scope>NUCLEOTIDE SEQUENCE</scope>
    <source>
        <strain evidence="10">317325-2</strain>
    </source>
</reference>
<dbReference type="InterPro" id="IPR015424">
    <property type="entry name" value="PyrdxlP-dep_Trfase"/>
</dbReference>
<evidence type="ECO:0000313" key="10">
    <source>
        <dbReference type="EMBL" id="BBO24570.1"/>
    </source>
</evidence>
<dbReference type="GO" id="GO:0005737">
    <property type="term" value="C:cytoplasm"/>
    <property type="evidence" value="ECO:0007669"/>
    <property type="project" value="UniProtKB-SubCell"/>
</dbReference>
<proteinExistence type="inferred from homology"/>
<dbReference type="InterPro" id="IPR018319">
    <property type="entry name" value="SelA-like"/>
</dbReference>
<evidence type="ECO:0000256" key="7">
    <source>
        <dbReference type="ARBA" id="ARBA00044507"/>
    </source>
</evidence>
<evidence type="ECO:0000313" key="11">
    <source>
        <dbReference type="Proteomes" id="UP000662873"/>
    </source>
</evidence>
<keyword evidence="2 8" id="KW-0963">Cytoplasm</keyword>
<dbReference type="EC" id="2.9.1.1" evidence="8"/>
<comment type="similarity">
    <text evidence="7 8">Belongs to the SelA family.</text>
</comment>
<evidence type="ECO:0000256" key="3">
    <source>
        <dbReference type="ARBA" id="ARBA00022679"/>
    </source>
</evidence>
<accession>A0A809RAS5</accession>
<dbReference type="Proteomes" id="UP000662873">
    <property type="component" value="Chromosome"/>
</dbReference>
<dbReference type="InterPro" id="IPR004534">
    <property type="entry name" value="SelA_trans"/>
</dbReference>
<evidence type="ECO:0000256" key="2">
    <source>
        <dbReference type="ARBA" id="ARBA00022490"/>
    </source>
</evidence>
<evidence type="ECO:0000256" key="5">
    <source>
        <dbReference type="ARBA" id="ARBA00022917"/>
    </source>
</evidence>
<dbReference type="NCBIfam" id="TIGR00474">
    <property type="entry name" value="selA"/>
    <property type="match status" value="1"/>
</dbReference>
<comment type="cofactor">
    <cofactor evidence="1 8 9">
        <name>pyridoxal 5'-phosphate</name>
        <dbReference type="ChEBI" id="CHEBI:597326"/>
    </cofactor>
</comment>
<dbReference type="PANTHER" id="PTHR32328:SF0">
    <property type="entry name" value="L-SERYL-TRNA(SEC) SELENIUM TRANSFERASE"/>
    <property type="match status" value="1"/>
</dbReference>
<dbReference type="Gene3D" id="3.90.1150.180">
    <property type="match status" value="1"/>
</dbReference>
<dbReference type="GO" id="GO:0001717">
    <property type="term" value="P:conversion of seryl-tRNAsec to selenocys-tRNAsec"/>
    <property type="evidence" value="ECO:0007669"/>
    <property type="project" value="UniProtKB-UniRule"/>
</dbReference>
<keyword evidence="5 8" id="KW-0648">Protein biosynthesis</keyword>
<keyword evidence="3 8" id="KW-0808">Transferase</keyword>
<protein>
    <recommendedName>
        <fullName evidence="8">L-seryl-tRNA(Sec) selenium transferase</fullName>
        <ecNumber evidence="8">2.9.1.1</ecNumber>
    </recommendedName>
    <alternativeName>
        <fullName evidence="8">Selenocysteine synthase</fullName>
        <shortName evidence="8">Sec synthase</shortName>
    </alternativeName>
    <alternativeName>
        <fullName evidence="8">Selenocysteinyl-tRNA(Sec) synthase</fullName>
    </alternativeName>
</protein>
<dbReference type="GO" id="GO:0001514">
    <property type="term" value="P:selenocysteine incorporation"/>
    <property type="evidence" value="ECO:0007669"/>
    <property type="project" value="UniProtKB-UniRule"/>
</dbReference>
<comment type="function">
    <text evidence="8">Converts seryl-tRNA(Sec) to selenocysteinyl-tRNA(Sec) required for selenoprotein biosynthesis.</text>
</comment>
<dbReference type="PANTHER" id="PTHR32328">
    <property type="entry name" value="L-SERYL-TRNA(SEC) SELENIUM TRANSFERASE"/>
    <property type="match status" value="1"/>
</dbReference>
<gene>
    <name evidence="8" type="primary">selA</name>
    <name evidence="10" type="ORF">NPRO_21650</name>
</gene>